<dbReference type="SUPFAM" id="SSF52402">
    <property type="entry name" value="Adenine nucleotide alpha hydrolases-like"/>
    <property type="match status" value="1"/>
</dbReference>
<evidence type="ECO:0000313" key="4">
    <source>
        <dbReference type="Proteomes" id="UP000011688"/>
    </source>
</evidence>
<dbReference type="Pfam" id="PF00582">
    <property type="entry name" value="Usp"/>
    <property type="match status" value="1"/>
</dbReference>
<dbReference type="Gene3D" id="3.40.50.620">
    <property type="entry name" value="HUPs"/>
    <property type="match status" value="1"/>
</dbReference>
<comment type="similarity">
    <text evidence="1">Belongs to the universal stress protein A family.</text>
</comment>
<dbReference type="InterPro" id="IPR006015">
    <property type="entry name" value="Universal_stress_UspA"/>
</dbReference>
<feature type="domain" description="UspA" evidence="2">
    <location>
        <begin position="1"/>
        <end position="137"/>
    </location>
</feature>
<protein>
    <submittedName>
        <fullName evidence="3">UspA domain-containing protein</fullName>
    </submittedName>
</protein>
<dbReference type="CDD" id="cd00293">
    <property type="entry name" value="USP-like"/>
    <property type="match status" value="1"/>
</dbReference>
<dbReference type="RefSeq" id="WP_005559548.1">
    <property type="nucleotide sequence ID" value="NZ_AOIB01000038.1"/>
</dbReference>
<evidence type="ECO:0000256" key="1">
    <source>
        <dbReference type="ARBA" id="ARBA00008791"/>
    </source>
</evidence>
<gene>
    <name evidence="3" type="ORF">C491_20202</name>
</gene>
<dbReference type="OrthoDB" id="271213at2157"/>
<dbReference type="EMBL" id="AOIB01000038">
    <property type="protein sequence ID" value="ELY54150.1"/>
    <property type="molecule type" value="Genomic_DNA"/>
</dbReference>
<name>L9WXF4_9EURY</name>
<dbReference type="eggNOG" id="arCOG02053">
    <property type="taxonomic scope" value="Archaea"/>
</dbReference>
<dbReference type="InterPro" id="IPR006016">
    <property type="entry name" value="UspA"/>
</dbReference>
<dbReference type="PANTHER" id="PTHR46268">
    <property type="entry name" value="STRESS RESPONSE PROTEIN NHAX"/>
    <property type="match status" value="1"/>
</dbReference>
<accession>L9WXF4</accession>
<dbReference type="AlphaFoldDB" id="L9WXF4"/>
<proteinExistence type="inferred from homology"/>
<reference evidence="3 4" key="1">
    <citation type="journal article" date="2014" name="PLoS Genet.">
        <title>Phylogenetically driven sequencing of extremely halophilic archaea reveals strategies for static and dynamic osmo-response.</title>
        <authorList>
            <person name="Becker E.A."/>
            <person name="Seitzer P.M."/>
            <person name="Tritt A."/>
            <person name="Larsen D."/>
            <person name="Krusor M."/>
            <person name="Yao A.I."/>
            <person name="Wu D."/>
            <person name="Madern D."/>
            <person name="Eisen J.A."/>
            <person name="Darling A.E."/>
            <person name="Facciotti M.T."/>
        </authorList>
    </citation>
    <scope>NUCLEOTIDE SEQUENCE [LARGE SCALE GENOMIC DNA]</scope>
    <source>
        <strain evidence="3 4">DSM 10524</strain>
    </source>
</reference>
<evidence type="ECO:0000313" key="3">
    <source>
        <dbReference type="EMBL" id="ELY54150.1"/>
    </source>
</evidence>
<sequence>MNERLLVPIDDSDPARAALEEATELFDPKEIVLLHVLELDEVTYGAAGAAAEGIREEREEEARELFDDARRTLGDDVSVETVLETGDPSSVIVNVAEAKAVDHIVMGSHGRSGLSGILVGSVAENVIGNSPVSVTISRP</sequence>
<organism evidence="3 4">
    <name type="scientific">Natronococcus amylolyticus DSM 10524</name>
    <dbReference type="NCBI Taxonomy" id="1227497"/>
    <lineage>
        <taxon>Archaea</taxon>
        <taxon>Methanobacteriati</taxon>
        <taxon>Methanobacteriota</taxon>
        <taxon>Stenosarchaea group</taxon>
        <taxon>Halobacteria</taxon>
        <taxon>Halobacteriales</taxon>
        <taxon>Natrialbaceae</taxon>
        <taxon>Natronococcus</taxon>
    </lineage>
</organism>
<dbReference type="Proteomes" id="UP000011688">
    <property type="component" value="Unassembled WGS sequence"/>
</dbReference>
<dbReference type="InterPro" id="IPR014729">
    <property type="entry name" value="Rossmann-like_a/b/a_fold"/>
</dbReference>
<keyword evidence="4" id="KW-1185">Reference proteome</keyword>
<comment type="caution">
    <text evidence="3">The sequence shown here is derived from an EMBL/GenBank/DDBJ whole genome shotgun (WGS) entry which is preliminary data.</text>
</comment>
<dbReference type="PRINTS" id="PR01438">
    <property type="entry name" value="UNVRSLSTRESS"/>
</dbReference>
<dbReference type="PANTHER" id="PTHR46268:SF24">
    <property type="entry name" value="UNIVERSAL STRESS PROTEIN"/>
    <property type="match status" value="1"/>
</dbReference>
<evidence type="ECO:0000259" key="2">
    <source>
        <dbReference type="Pfam" id="PF00582"/>
    </source>
</evidence>